<dbReference type="HOGENOM" id="CLU_137357_0_0_6"/>
<dbReference type="InterPro" id="IPR021248">
    <property type="entry name" value="DUF2787"/>
</dbReference>
<evidence type="ECO:0000313" key="1">
    <source>
        <dbReference type="EMBL" id="BAC95016.1"/>
    </source>
</evidence>
<protein>
    <recommendedName>
        <fullName evidence="3">DUF2787 domain-containing protein</fullName>
    </recommendedName>
</protein>
<dbReference type="Gene3D" id="3.10.450.430">
    <property type="entry name" value="Protein of unknown function DUF2787"/>
    <property type="match status" value="1"/>
</dbReference>
<dbReference type="KEGG" id="vvy:VV2252"/>
<dbReference type="PANTHER" id="PTHR38978:SF2">
    <property type="entry name" value="DUF2787 DOMAIN-CONTAINING PROTEIN"/>
    <property type="match status" value="1"/>
</dbReference>
<dbReference type="AlphaFoldDB" id="Q7MJB0"/>
<evidence type="ECO:0008006" key="3">
    <source>
        <dbReference type="Google" id="ProtNLM"/>
    </source>
</evidence>
<dbReference type="Pfam" id="PF10980">
    <property type="entry name" value="DUF2787"/>
    <property type="match status" value="1"/>
</dbReference>
<dbReference type="Proteomes" id="UP000002675">
    <property type="component" value="Chromosome I"/>
</dbReference>
<dbReference type="EMBL" id="BA000037">
    <property type="protein sequence ID" value="BAC95016.1"/>
    <property type="molecule type" value="Genomic_DNA"/>
</dbReference>
<evidence type="ECO:0000313" key="2">
    <source>
        <dbReference type="Proteomes" id="UP000002675"/>
    </source>
</evidence>
<gene>
    <name evidence="1" type="ordered locus">VV2252</name>
</gene>
<sequence>MDMIVNCYQEIQLADSFCDALSVILRRFKIPQEAERLVLNCRDPNYYQSRMGLHPVEIQLKRESSESSWSIAFIASFSYQDDRQDSLDVELYFHLTNRWCYQPDAGTADLAQPEVLDLFCTWCAAFERHLTKHAFRDIQLTLIR</sequence>
<dbReference type="PANTHER" id="PTHR38978">
    <property type="entry name" value="DUF2787 DOMAIN-CONTAINING PROTEIN"/>
    <property type="match status" value="1"/>
</dbReference>
<proteinExistence type="predicted"/>
<accession>Q7MJB0</accession>
<reference evidence="1 2" key="1">
    <citation type="journal article" date="2003" name="Genome Res.">
        <title>Comparative genome analysis of Vibrio vulnificus, a marine pathogen.</title>
        <authorList>
            <person name="Chen C.Y."/>
            <person name="Wu K.M."/>
            <person name="Chang Y.C."/>
            <person name="Chang C.H."/>
            <person name="Tsai H.C."/>
            <person name="Liao T.L."/>
            <person name="Liu Y.M."/>
            <person name="Chen H.J."/>
            <person name="Shen A.B."/>
            <person name="Li J.C."/>
            <person name="Su T.L."/>
            <person name="Shao C.P."/>
            <person name="Lee C.T."/>
            <person name="Hor L.I."/>
            <person name="Tsai S.F."/>
        </authorList>
    </citation>
    <scope>NUCLEOTIDE SEQUENCE [LARGE SCALE GENOMIC DNA]</scope>
    <source>
        <strain evidence="1 2">YJ016</strain>
    </source>
</reference>
<name>Q7MJB0_VIBVY</name>
<organism evidence="1 2">
    <name type="scientific">Vibrio vulnificus (strain YJ016)</name>
    <dbReference type="NCBI Taxonomy" id="196600"/>
    <lineage>
        <taxon>Bacteria</taxon>
        <taxon>Pseudomonadati</taxon>
        <taxon>Pseudomonadota</taxon>
        <taxon>Gammaproteobacteria</taxon>
        <taxon>Vibrionales</taxon>
        <taxon>Vibrionaceae</taxon>
        <taxon>Vibrio</taxon>
    </lineage>
</organism>